<keyword evidence="2" id="KW-1185">Reference proteome</keyword>
<evidence type="ECO:0000313" key="2">
    <source>
        <dbReference type="Proteomes" id="UP000241037"/>
    </source>
</evidence>
<organism evidence="1 2">
    <name type="scientific">Klebsiella phage Sugarland</name>
    <dbReference type="NCBI Taxonomy" id="2053603"/>
    <lineage>
        <taxon>Viruses</taxon>
        <taxon>Duplodnaviria</taxon>
        <taxon>Heunggongvirae</taxon>
        <taxon>Uroviricota</taxon>
        <taxon>Caudoviricetes</taxon>
        <taxon>Demerecviridae</taxon>
        <taxon>Sugarlandvirus</taxon>
        <taxon>Sugarlandvirus sugarland</taxon>
    </lineage>
</organism>
<reference evidence="1 2" key="1">
    <citation type="journal article" date="2018" name="Microbiol. Resour. Announc.">
        <title>Complete Genome Sequence of Klebsiella pneumoniae Siphophage Sugarland.</title>
        <authorList>
            <person name="Erickson S.G."/>
            <person name="Lessor L."/>
            <person name="O'Leary C.J."/>
            <person name="Gill J.J."/>
            <person name="Liu M."/>
        </authorList>
    </citation>
    <scope>NUCLEOTIDE SEQUENCE [LARGE SCALE GENOMIC DNA]</scope>
</reference>
<name>A0A2H4PGW4_9CAUD</name>
<evidence type="ECO:0000313" key="1">
    <source>
        <dbReference type="EMBL" id="ATW61892.1"/>
    </source>
</evidence>
<dbReference type="EMBL" id="MG459987">
    <property type="protein sequence ID" value="ATW61892.1"/>
    <property type="molecule type" value="Genomic_DNA"/>
</dbReference>
<gene>
    <name evidence="1" type="ORF">CPT_Sugarland_055</name>
</gene>
<accession>A0A2H4PGW4</accession>
<protein>
    <submittedName>
        <fullName evidence="1">Uncharacterized protein</fullName>
    </submittedName>
</protein>
<dbReference type="OrthoDB" id="25752at10239"/>
<sequence length="69" mass="7561">MITTGFGYSHEELCKMVESAPFIKKLVEEQRPVCLHAACTKCHGTGVDKNGKMCVHALSCPCPKCSWSC</sequence>
<proteinExistence type="predicted"/>
<dbReference type="Proteomes" id="UP000241037">
    <property type="component" value="Segment"/>
</dbReference>